<name>A0A109ZNG8_9PHYC</name>
<dbReference type="EMBL" id="EU304328">
    <property type="protein sequence ID" value="AMA76493.1"/>
    <property type="molecule type" value="Genomic_DNA"/>
</dbReference>
<dbReference type="KEGG" id="vg:26799360"/>
<proteinExistence type="predicted"/>
<reference evidence="1 2" key="1">
    <citation type="journal article" date="2008" name="PLoS ONE">
        <title>Life-cycle and genome of OtV5, a large DNA virus of the pelagic marine unicellular green alga Ostreococcus tauri.</title>
        <authorList>
            <person name="Derelle E."/>
            <person name="Ferraz C."/>
            <person name="Escande M.L."/>
            <person name="Eychenie S."/>
            <person name="Cooke R."/>
            <person name="Piganeau G."/>
            <person name="Desdevises Y."/>
            <person name="Bellec L."/>
            <person name="Moreau H."/>
            <person name="Grimsley N."/>
        </authorList>
    </citation>
    <scope>NUCLEOTIDE SEQUENCE [LARGE SCALE GENOMIC DNA]</scope>
    <source>
        <strain evidence="1 2">OtV5</strain>
    </source>
</reference>
<dbReference type="GeneID" id="26799360"/>
<protein>
    <submittedName>
        <fullName evidence="1">Uncharacterized protein</fullName>
    </submittedName>
</protein>
<keyword evidence="2" id="KW-1185">Reference proteome</keyword>
<accession>A0A109ZNG8</accession>
<sequence length="1348" mass="141515">MGRTARFEQIYVASLDAEPVEQETLTGVKSILTKEVEANELLLVEELGTKGRLGIANTTPTKSLSVGDKFFVDETDTIVVDLKGRGKAERFFIENQLAIGTTNPTKAFQVNSGDTTKVAIDLTGRDLMTVSGNLVATNVIVSDRLITSGANLSIKETTSNVVTVVGGIKTSNLSVGSNVGIFGEGSNVMMLKGNVYQEGYLNLVGNISVTGNITITETATYIAAQDLRVANVVIHSGFGNDVLGRETAIVMTPGAGYSNVALGFVTGDRGREMALFQTDAYGGYNAATINVDDTKVVNVHVYGDIYTANNIGAANTYPTHDLCVGSNVFIDDTTSNVVYANGNVYAKGLILGSTGLRAGNLLVLDATAATPVTIAGNVQMNALRTTGTAPSGVSNLAPTDTLAIGAKIFANTTAVNTLRVLGNTATTNLTTEMVFSSSNLVIHADRFGGDSTSNVLVLKSGPTASNVSSIEIYGASTSNTHQNIRFKTKNTERVRITSNGFVGIANTNPAERLTVAGNVYVIGSNAIVTGNIWGSTGNIAMRAYTSVPNGENRVENIVGTGKGLNFYASTTPTMGTPKMTILETSNVGIGVAAPEGRLHTSGGTVFINNQVVNRNTFNHLGTPLVVTNSDVIDSVDDDAAVMHLCREGPESSYGARATFKLGKHNAESGASRTRFDIYLADDDYSDEIDILTLRSDGRVGIGSTQPEAYLEVVSAGIGNARQNSLMVHNHALTPGTAGDAIMAAQTDVLAGNAFTSYIQTEDDSNPRGWSVGISGTRDFRITRNVDKVSESQDVGIFIDGTSRDVGIGTDVPRGALEVAGNVVIGQQLTFGGLAGDEFGNTHIIERKYNADFSRTELLIFKGNEASSVDEGPDRIRHIAGEHVFQTYTSSGDTLYDILDDMDGQTDKPLVVCDNGLVVVGGQRSDANGRGANTKLVVNGDVEFSGGGSFKLTGIEFSTTSGGTSRNIIRSVLDGSTRRALTFVHEIDDSTDSEFARFDADGRLGLGTEAPSSNVHVYDTTPGNVDLLRLESSGENKETGMLLYTGDGEGGYLRGFSNTDNSTTGLVMGVANNSTQTNCLHLIHSSNVGVGTAAPATKFHVYDGIPRVESSSSNAIIEFTTTAGSANIYSDTTGNVYINPITSSKTTYINSDLEIVGDVAVGGNIDLGNQVAIGLSGATASTDLEVGGGIITNSVEVSRKTYSKTFSVGEGVAKDIQLIFGTGAFYAKVTAILRRTDGSTVKDLSTMLLELQGGTGDGSASTLDVAIGTKNLFGGTNSYPWSPTVTTGIRGISITPYNVDGTRIYSYDVFVELVSACDGVLQKITRDLSSEADLDNGTGGQTEIVAFTY</sequence>
<gene>
    <name evidence="1" type="ORF">OtV5_065</name>
</gene>
<organism evidence="1 2">
    <name type="scientific">Ostreococcus tauri virus OtV5</name>
    <dbReference type="NCBI Taxonomy" id="1785753"/>
    <lineage>
        <taxon>Viruses</taxon>
        <taxon>Varidnaviria</taxon>
        <taxon>Bamfordvirae</taxon>
        <taxon>Nucleocytoviricota</taxon>
        <taxon>Megaviricetes</taxon>
        <taxon>Algavirales</taxon>
        <taxon>Phycodnaviridae</taxon>
        <taxon>Prasinovirus</taxon>
        <taxon>Prasinovirus ostreotauri</taxon>
    </lineage>
</organism>
<dbReference type="RefSeq" id="YP_009227166.1">
    <property type="nucleotide sequence ID" value="NC_010191.2"/>
</dbReference>
<evidence type="ECO:0000313" key="2">
    <source>
        <dbReference type="Proteomes" id="UP000203890"/>
    </source>
</evidence>
<dbReference type="Proteomes" id="UP000203890">
    <property type="component" value="Segment"/>
</dbReference>
<evidence type="ECO:0000313" key="1">
    <source>
        <dbReference type="EMBL" id="AMA76493.1"/>
    </source>
</evidence>